<dbReference type="InterPro" id="IPR018824">
    <property type="entry name" value="Conidiation-specific_6"/>
</dbReference>
<organism evidence="2 3">
    <name type="scientific">Emydomyces testavorans</name>
    <dbReference type="NCBI Taxonomy" id="2070801"/>
    <lineage>
        <taxon>Eukaryota</taxon>
        <taxon>Fungi</taxon>
        <taxon>Dikarya</taxon>
        <taxon>Ascomycota</taxon>
        <taxon>Pezizomycotina</taxon>
        <taxon>Eurotiomycetes</taxon>
        <taxon>Eurotiomycetidae</taxon>
        <taxon>Onygenales</taxon>
        <taxon>Nannizziopsiaceae</taxon>
        <taxon>Emydomyces</taxon>
    </lineage>
</organism>
<dbReference type="Pfam" id="PF10346">
    <property type="entry name" value="Con-6"/>
    <property type="match status" value="2"/>
</dbReference>
<dbReference type="GO" id="GO:0005737">
    <property type="term" value="C:cytoplasm"/>
    <property type="evidence" value="ECO:0007669"/>
    <property type="project" value="TreeGrafter"/>
</dbReference>
<feature type="compositionally biased region" description="Basic and acidic residues" evidence="1">
    <location>
        <begin position="98"/>
        <end position="113"/>
    </location>
</feature>
<dbReference type="PANTHER" id="PTHR36576:SF2">
    <property type="entry name" value="PROTEIN CON-6, PUTATIVE (AFU_ORTHOLOGUE AFUA_4G03615)-RELATED"/>
    <property type="match status" value="1"/>
</dbReference>
<evidence type="ECO:0000256" key="1">
    <source>
        <dbReference type="SAM" id="MobiDB-lite"/>
    </source>
</evidence>
<dbReference type="Proteomes" id="UP001219355">
    <property type="component" value="Chromosome 2"/>
</dbReference>
<reference evidence="2" key="1">
    <citation type="submission" date="2023-03" db="EMBL/GenBank/DDBJ databases">
        <title>Emydomyces testavorans Genome Sequence.</title>
        <authorList>
            <person name="Hoyer L."/>
        </authorList>
    </citation>
    <scope>NUCLEOTIDE SEQUENCE</scope>
    <source>
        <strain evidence="2">16-2883</strain>
    </source>
</reference>
<feature type="compositionally biased region" description="Basic and acidic residues" evidence="1">
    <location>
        <begin position="1"/>
        <end position="15"/>
    </location>
</feature>
<name>A0AAF0DJU4_9EURO</name>
<evidence type="ECO:0008006" key="4">
    <source>
        <dbReference type="Google" id="ProtNLM"/>
    </source>
</evidence>
<evidence type="ECO:0000313" key="2">
    <source>
        <dbReference type="EMBL" id="WEW58927.1"/>
    </source>
</evidence>
<keyword evidence="3" id="KW-1185">Reference proteome</keyword>
<feature type="compositionally biased region" description="Basic and acidic residues" evidence="1">
    <location>
        <begin position="32"/>
        <end position="45"/>
    </location>
</feature>
<feature type="compositionally biased region" description="Basic and acidic residues" evidence="1">
    <location>
        <begin position="68"/>
        <end position="82"/>
    </location>
</feature>
<proteinExistence type="predicted"/>
<protein>
    <recommendedName>
        <fullName evidence="4">Conidiation-specific protein 6</fullName>
    </recommendedName>
</protein>
<evidence type="ECO:0000313" key="3">
    <source>
        <dbReference type="Proteomes" id="UP001219355"/>
    </source>
</evidence>
<dbReference type="AlphaFoldDB" id="A0AAF0DJU4"/>
<accession>A0AAF0DJU4</accession>
<feature type="compositionally biased region" description="Gly residues" evidence="1">
    <location>
        <begin position="56"/>
        <end position="66"/>
    </location>
</feature>
<feature type="region of interest" description="Disordered" evidence="1">
    <location>
        <begin position="1"/>
        <end position="113"/>
    </location>
</feature>
<gene>
    <name evidence="2" type="ORF">PRK78_004395</name>
</gene>
<sequence length="113" mass="12289">MEHNTEHLSAEEAANKARGYKAAMHNPNVSEQGKKHAEQALHELESTGQTQKLHGQSGGGGGGGGHHQGHESHKQQTHEDNVARGLKAATHNPRVSQHAKEEAEEKLERMGRE</sequence>
<dbReference type="PANTHER" id="PTHR36576">
    <property type="entry name" value="UPF0654 PROTEIN C11D3.01C-RELATED"/>
    <property type="match status" value="1"/>
</dbReference>
<dbReference type="InterPro" id="IPR052670">
    <property type="entry name" value="UPF0654_domain"/>
</dbReference>
<dbReference type="EMBL" id="CP120628">
    <property type="protein sequence ID" value="WEW58927.1"/>
    <property type="molecule type" value="Genomic_DNA"/>
</dbReference>